<dbReference type="GO" id="GO:0006265">
    <property type="term" value="P:DNA topological change"/>
    <property type="evidence" value="ECO:0007669"/>
    <property type="project" value="InterPro"/>
</dbReference>
<name>A0A1F5FTV1_9BACT</name>
<dbReference type="GO" id="GO:0005524">
    <property type="term" value="F:ATP binding"/>
    <property type="evidence" value="ECO:0007669"/>
    <property type="project" value="InterPro"/>
</dbReference>
<accession>A0A1F5FTV1</accession>
<feature type="compositionally biased region" description="Basic and acidic residues" evidence="1">
    <location>
        <begin position="138"/>
        <end position="150"/>
    </location>
</feature>
<dbReference type="GO" id="GO:0009330">
    <property type="term" value="C:DNA topoisomerase type II (double strand cut, ATP-hydrolyzing) complex"/>
    <property type="evidence" value="ECO:0007669"/>
    <property type="project" value="TreeGrafter"/>
</dbReference>
<dbReference type="GO" id="GO:0003677">
    <property type="term" value="F:DNA binding"/>
    <property type="evidence" value="ECO:0007669"/>
    <property type="project" value="InterPro"/>
</dbReference>
<evidence type="ECO:0000256" key="1">
    <source>
        <dbReference type="SAM" id="MobiDB-lite"/>
    </source>
</evidence>
<gene>
    <name evidence="2" type="ORF">A2165_00515</name>
</gene>
<sequence length="206" mass="22747">MGVRGLKLKPGDELVGMDVLDKHDTNADLLVITERGIGKKTQISAWPMQLRGGVGVKVANLAEKTGNIVAAQVLTKKDEALILTSQKGQVIRTTLRSVPRLTRDTQGVIIMRLSPEDKVAAATVIKKKVSEEEEEVENQEKVEKHTETKPVKPRVARKPKPKTVQKPKPKSKSKTVVKPKAKPKPKAKIIKPKAKVAKKSARRVKW</sequence>
<organism evidence="2 3">
    <name type="scientific">Candidatus Curtissbacteria bacterium RBG_13_40_7</name>
    <dbReference type="NCBI Taxonomy" id="1797706"/>
    <lineage>
        <taxon>Bacteria</taxon>
        <taxon>Candidatus Curtissiibacteriota</taxon>
    </lineage>
</organism>
<dbReference type="InterPro" id="IPR035516">
    <property type="entry name" value="Gyrase/topoIV_suA_C"/>
</dbReference>
<proteinExistence type="predicted"/>
<dbReference type="SUPFAM" id="SSF101904">
    <property type="entry name" value="GyrA/ParC C-terminal domain-like"/>
    <property type="match status" value="1"/>
</dbReference>
<feature type="region of interest" description="Disordered" evidence="1">
    <location>
        <begin position="130"/>
        <end position="206"/>
    </location>
</feature>
<dbReference type="InterPro" id="IPR006691">
    <property type="entry name" value="GyrA/parC_rep"/>
</dbReference>
<dbReference type="EMBL" id="MFAU01000062">
    <property type="protein sequence ID" value="OGD83047.1"/>
    <property type="molecule type" value="Genomic_DNA"/>
</dbReference>
<dbReference type="GO" id="GO:0003918">
    <property type="term" value="F:DNA topoisomerase type II (double strand cut, ATP-hydrolyzing) activity"/>
    <property type="evidence" value="ECO:0007669"/>
    <property type="project" value="TreeGrafter"/>
</dbReference>
<dbReference type="Pfam" id="PF03989">
    <property type="entry name" value="DNA_gyraseA_C"/>
    <property type="match status" value="3"/>
</dbReference>
<comment type="caution">
    <text evidence="2">The sequence shown here is derived from an EMBL/GenBank/DDBJ whole genome shotgun (WGS) entry which is preliminary data.</text>
</comment>
<dbReference type="PANTHER" id="PTHR43493">
    <property type="entry name" value="DNA GYRASE/TOPOISOMERASE SUBUNIT A"/>
    <property type="match status" value="1"/>
</dbReference>
<evidence type="ECO:0008006" key="4">
    <source>
        <dbReference type="Google" id="ProtNLM"/>
    </source>
</evidence>
<dbReference type="PANTHER" id="PTHR43493:SF5">
    <property type="entry name" value="DNA GYRASE SUBUNIT A, CHLOROPLASTIC_MITOCHONDRIAL"/>
    <property type="match status" value="1"/>
</dbReference>
<dbReference type="Proteomes" id="UP000179252">
    <property type="component" value="Unassembled WGS sequence"/>
</dbReference>
<dbReference type="Gene3D" id="2.120.10.90">
    <property type="entry name" value="DNA gyrase/topoisomerase IV, subunit A, C-terminal"/>
    <property type="match status" value="1"/>
</dbReference>
<reference evidence="2 3" key="1">
    <citation type="journal article" date="2016" name="Nat. Commun.">
        <title>Thousands of microbial genomes shed light on interconnected biogeochemical processes in an aquifer system.</title>
        <authorList>
            <person name="Anantharaman K."/>
            <person name="Brown C.T."/>
            <person name="Hug L.A."/>
            <person name="Sharon I."/>
            <person name="Castelle C.J."/>
            <person name="Probst A.J."/>
            <person name="Thomas B.C."/>
            <person name="Singh A."/>
            <person name="Wilkins M.J."/>
            <person name="Karaoz U."/>
            <person name="Brodie E.L."/>
            <person name="Williams K.H."/>
            <person name="Hubbard S.S."/>
            <person name="Banfield J.F."/>
        </authorList>
    </citation>
    <scope>NUCLEOTIDE SEQUENCE [LARGE SCALE GENOMIC DNA]</scope>
</reference>
<dbReference type="InterPro" id="IPR050220">
    <property type="entry name" value="Type_II_DNA_Topoisomerases"/>
</dbReference>
<feature type="compositionally biased region" description="Basic residues" evidence="1">
    <location>
        <begin position="151"/>
        <end position="206"/>
    </location>
</feature>
<protein>
    <recommendedName>
        <fullName evidence="4">DNA gyrase subunit A</fullName>
    </recommendedName>
</protein>
<dbReference type="GO" id="GO:0005737">
    <property type="term" value="C:cytoplasm"/>
    <property type="evidence" value="ECO:0007669"/>
    <property type="project" value="TreeGrafter"/>
</dbReference>
<evidence type="ECO:0000313" key="3">
    <source>
        <dbReference type="Proteomes" id="UP000179252"/>
    </source>
</evidence>
<dbReference type="AlphaFoldDB" id="A0A1F5FTV1"/>
<evidence type="ECO:0000313" key="2">
    <source>
        <dbReference type="EMBL" id="OGD83047.1"/>
    </source>
</evidence>